<dbReference type="EMBL" id="NOXV01000097">
    <property type="protein sequence ID" value="OYQ47234.1"/>
    <property type="molecule type" value="Genomic_DNA"/>
</dbReference>
<proteinExistence type="predicted"/>
<name>A0A256A2B8_9FLAO</name>
<feature type="non-terminal residue" evidence="1">
    <location>
        <position position="1"/>
    </location>
</feature>
<comment type="caution">
    <text evidence="1">The sequence shown here is derived from an EMBL/GenBank/DDBJ whole genome shotgun (WGS) entry which is preliminary data.</text>
</comment>
<reference evidence="1 2" key="1">
    <citation type="submission" date="2017-07" db="EMBL/GenBank/DDBJ databases">
        <title>Flavobacterium cyanobacteriorum sp. nov., isolated from cyanobacterial aggregates in a eutrophic lake.</title>
        <authorList>
            <person name="Cai H."/>
        </authorList>
    </citation>
    <scope>NUCLEOTIDE SEQUENCE [LARGE SCALE GENOMIC DNA]</scope>
    <source>
        <strain evidence="1 2">TH021</strain>
    </source>
</reference>
<evidence type="ECO:0000313" key="2">
    <source>
        <dbReference type="Proteomes" id="UP000216605"/>
    </source>
</evidence>
<accession>A0A256A2B8</accession>
<organism evidence="1 2">
    <name type="scientific">Flavobacterium cyanobacteriorum</name>
    <dbReference type="NCBI Taxonomy" id="2022802"/>
    <lineage>
        <taxon>Bacteria</taxon>
        <taxon>Pseudomonadati</taxon>
        <taxon>Bacteroidota</taxon>
        <taxon>Flavobacteriia</taxon>
        <taxon>Flavobacteriales</taxon>
        <taxon>Flavobacteriaceae</taxon>
        <taxon>Flavobacterium</taxon>
    </lineage>
</organism>
<dbReference type="AlphaFoldDB" id="A0A256A2B8"/>
<dbReference type="Proteomes" id="UP000216605">
    <property type="component" value="Unassembled WGS sequence"/>
</dbReference>
<dbReference type="Pfam" id="PF14284">
    <property type="entry name" value="PcfJ"/>
    <property type="match status" value="1"/>
</dbReference>
<dbReference type="RefSeq" id="WP_207759782.1">
    <property type="nucleotide sequence ID" value="NZ_NOXV01000097.1"/>
</dbReference>
<gene>
    <name evidence="1" type="ORF">CHU92_01080</name>
</gene>
<sequence>RAKPGSRCLPAIFGEVLPFLKLSQNLLPQLLSHFWQNSVALYEEGYEMEHCVADYTYDCMDGHSAIFSLRKFTPGVKGFEILATLQVIPETKAIVQAKAKYNDFISAEAEEIVALWAKQEGLVLDYHEDYAPPAEADVAVHQVPEKELSFWWFVLVNVLMQILIRACDNAI</sequence>
<evidence type="ECO:0000313" key="1">
    <source>
        <dbReference type="EMBL" id="OYQ47234.1"/>
    </source>
</evidence>
<protein>
    <submittedName>
        <fullName evidence="1">Uncharacterized protein</fullName>
    </submittedName>
</protein>
<dbReference type="InterPro" id="IPR025586">
    <property type="entry name" value="PcfJ"/>
</dbReference>
<keyword evidence="2" id="KW-1185">Reference proteome</keyword>